<reference evidence="8 9" key="1">
    <citation type="journal article" date="2013" name="BMC Genomics">
        <title>Reconstruction of the lipid metabolism for the microalga Monoraphidium neglectum from its genome sequence reveals characteristics suitable for biofuel production.</title>
        <authorList>
            <person name="Bogen C."/>
            <person name="Al-Dilaimi A."/>
            <person name="Albersmeier A."/>
            <person name="Wichmann J."/>
            <person name="Grundmann M."/>
            <person name="Rupp O."/>
            <person name="Lauersen K.J."/>
            <person name="Blifernez-Klassen O."/>
            <person name="Kalinowski J."/>
            <person name="Goesmann A."/>
            <person name="Mussgnug J.H."/>
            <person name="Kruse O."/>
        </authorList>
    </citation>
    <scope>NUCLEOTIDE SEQUENCE [LARGE SCALE GENOMIC DNA]</scope>
    <source>
        <strain evidence="8 9">SAG 48.87</strain>
    </source>
</reference>
<name>A0A0D2MYQ6_9CHLO</name>
<keyword evidence="3 6" id="KW-0812">Transmembrane</keyword>
<dbReference type="GeneID" id="25726495"/>
<evidence type="ECO:0000256" key="5">
    <source>
        <dbReference type="ARBA" id="ARBA00023136"/>
    </source>
</evidence>
<evidence type="ECO:0000313" key="9">
    <source>
        <dbReference type="Proteomes" id="UP000054498"/>
    </source>
</evidence>
<keyword evidence="4 6" id="KW-1133">Transmembrane helix</keyword>
<comment type="similarity">
    <text evidence="2">Belongs to the drug/metabolite transporter (DMT) superfamily. Plant drug/metabolite exporter (P-DME) (TC 2.A.7.4) family.</text>
</comment>
<evidence type="ECO:0000313" key="8">
    <source>
        <dbReference type="EMBL" id="KIZ07585.1"/>
    </source>
</evidence>
<dbReference type="SUPFAM" id="SSF103481">
    <property type="entry name" value="Multidrug resistance efflux transporter EmrE"/>
    <property type="match status" value="1"/>
</dbReference>
<dbReference type="PANTHER" id="PTHR22911:SF6">
    <property type="entry name" value="SOLUTE CARRIER FAMILY 35 MEMBER G1"/>
    <property type="match status" value="1"/>
</dbReference>
<dbReference type="Proteomes" id="UP000054498">
    <property type="component" value="Unassembled WGS sequence"/>
</dbReference>
<dbReference type="RefSeq" id="XP_013906604.1">
    <property type="nucleotide sequence ID" value="XM_014051150.1"/>
</dbReference>
<dbReference type="KEGG" id="mng:MNEG_0377"/>
<evidence type="ECO:0000256" key="3">
    <source>
        <dbReference type="ARBA" id="ARBA00022692"/>
    </source>
</evidence>
<dbReference type="Pfam" id="PF00892">
    <property type="entry name" value="EamA"/>
    <property type="match status" value="1"/>
</dbReference>
<evidence type="ECO:0000259" key="7">
    <source>
        <dbReference type="Pfam" id="PF00892"/>
    </source>
</evidence>
<feature type="transmembrane region" description="Helical" evidence="6">
    <location>
        <begin position="158"/>
        <end position="178"/>
    </location>
</feature>
<dbReference type="InterPro" id="IPR000620">
    <property type="entry name" value="EamA_dom"/>
</dbReference>
<dbReference type="PANTHER" id="PTHR22911">
    <property type="entry name" value="ACYL-MALONYL CONDENSING ENZYME-RELATED"/>
    <property type="match status" value="1"/>
</dbReference>
<dbReference type="AlphaFoldDB" id="A0A0D2MYQ6"/>
<feature type="transmembrane region" description="Helical" evidence="6">
    <location>
        <begin position="126"/>
        <end position="146"/>
    </location>
</feature>
<keyword evidence="5 6" id="KW-0472">Membrane</keyword>
<sequence length="262" mass="27112">MISWLWDSGTACVATAAVFFAFSVLAVKLLGSRIPVLEITTVRSSLSLAVTLAIARLRGVTPMFGHRPALWKLIGRGVSGSMAMATYYAAVVTLPLGDATVLFFTNPAITAVMAWLILGEHLGGRGALGSLLSLVGLVVLVHPPFLGGGHADWGPRRLLGVACGAASALFSSGAFIFIRFIGKAEPALVVALYFHACTVVLSIGPLAAGWPQRATLPSASDAALLGAIAVTSFAGQLLLTRGFQLESASRAASINFSQASFS</sequence>
<keyword evidence="9" id="KW-1185">Reference proteome</keyword>
<evidence type="ECO:0000256" key="1">
    <source>
        <dbReference type="ARBA" id="ARBA00004141"/>
    </source>
</evidence>
<proteinExistence type="inferred from homology"/>
<accession>A0A0D2MYQ6</accession>
<evidence type="ECO:0000256" key="2">
    <source>
        <dbReference type="ARBA" id="ARBA00007635"/>
    </source>
</evidence>
<feature type="transmembrane region" description="Helical" evidence="6">
    <location>
        <begin position="222"/>
        <end position="240"/>
    </location>
</feature>
<dbReference type="OrthoDB" id="306876at2759"/>
<comment type="subcellular location">
    <subcellularLocation>
        <location evidence="1">Membrane</location>
        <topology evidence="1">Multi-pass membrane protein</topology>
    </subcellularLocation>
</comment>
<feature type="transmembrane region" description="Helical" evidence="6">
    <location>
        <begin position="190"/>
        <end position="210"/>
    </location>
</feature>
<gene>
    <name evidence="8" type="ORF">MNEG_0377</name>
</gene>
<evidence type="ECO:0000256" key="4">
    <source>
        <dbReference type="ARBA" id="ARBA00022989"/>
    </source>
</evidence>
<feature type="transmembrane region" description="Helical" evidence="6">
    <location>
        <begin position="101"/>
        <end position="119"/>
    </location>
</feature>
<feature type="transmembrane region" description="Helical" evidence="6">
    <location>
        <begin position="69"/>
        <end position="89"/>
    </location>
</feature>
<organism evidence="8 9">
    <name type="scientific">Monoraphidium neglectum</name>
    <dbReference type="NCBI Taxonomy" id="145388"/>
    <lineage>
        <taxon>Eukaryota</taxon>
        <taxon>Viridiplantae</taxon>
        <taxon>Chlorophyta</taxon>
        <taxon>core chlorophytes</taxon>
        <taxon>Chlorophyceae</taxon>
        <taxon>CS clade</taxon>
        <taxon>Sphaeropleales</taxon>
        <taxon>Selenastraceae</taxon>
        <taxon>Monoraphidium</taxon>
    </lineage>
</organism>
<protein>
    <recommendedName>
        <fullName evidence="7">EamA domain-containing protein</fullName>
    </recommendedName>
</protein>
<evidence type="ECO:0000256" key="6">
    <source>
        <dbReference type="SAM" id="Phobius"/>
    </source>
</evidence>
<dbReference type="GO" id="GO:0016020">
    <property type="term" value="C:membrane"/>
    <property type="evidence" value="ECO:0007669"/>
    <property type="project" value="UniProtKB-SubCell"/>
</dbReference>
<dbReference type="EMBL" id="KK100248">
    <property type="protein sequence ID" value="KIZ07585.1"/>
    <property type="molecule type" value="Genomic_DNA"/>
</dbReference>
<feature type="domain" description="EamA" evidence="7">
    <location>
        <begin position="9"/>
        <end position="141"/>
    </location>
</feature>
<dbReference type="InterPro" id="IPR037185">
    <property type="entry name" value="EmrE-like"/>
</dbReference>